<reference evidence="3" key="1">
    <citation type="submission" date="2011-12" db="EMBL/GenBank/DDBJ databases">
        <authorList>
            <consortium name="The Broad Institute Genome Sequencing Platform"/>
            <person name="Russ C."/>
            <person name="Tyler B."/>
            <person name="Panabieres F."/>
            <person name="Shan W."/>
            <person name="Tripathy S."/>
            <person name="Grunwald N."/>
            <person name="Machado M."/>
            <person name="Young S.K."/>
            <person name="Zeng Q."/>
            <person name="Gargeya S."/>
            <person name="Fitzgerald M."/>
            <person name="Haas B."/>
            <person name="Abouelleil A."/>
            <person name="Alvarado L."/>
            <person name="Arachchi H.M."/>
            <person name="Berlin A."/>
            <person name="Chapman S.B."/>
            <person name="Gearin G."/>
            <person name="Goldberg J."/>
            <person name="Griggs A."/>
            <person name="Gujja S."/>
            <person name="Hansen M."/>
            <person name="Heiman D."/>
            <person name="Howarth C."/>
            <person name="Larimer J."/>
            <person name="Lui A."/>
            <person name="MacDonald P.J.P."/>
            <person name="McCowen C."/>
            <person name="Montmayeur A."/>
            <person name="Murphy C."/>
            <person name="Neiman D."/>
            <person name="Pearson M."/>
            <person name="Priest M."/>
            <person name="Roberts A."/>
            <person name="Saif S."/>
            <person name="Shea T."/>
            <person name="Sisk P."/>
            <person name="Stolte C."/>
            <person name="Sykes S."/>
            <person name="Wortman J."/>
            <person name="Nusbaum C."/>
            <person name="Birren B."/>
        </authorList>
    </citation>
    <scope>NUCLEOTIDE SEQUENCE [LARGE SCALE GENOMIC DNA]</scope>
    <source>
        <strain evidence="3">INRA-310</strain>
    </source>
</reference>
<organism evidence="2 3">
    <name type="scientific">Phytophthora nicotianae (strain INRA-310)</name>
    <name type="common">Phytophthora parasitica</name>
    <dbReference type="NCBI Taxonomy" id="761204"/>
    <lineage>
        <taxon>Eukaryota</taxon>
        <taxon>Sar</taxon>
        <taxon>Stramenopiles</taxon>
        <taxon>Oomycota</taxon>
        <taxon>Peronosporomycetes</taxon>
        <taxon>Peronosporales</taxon>
        <taxon>Peronosporaceae</taxon>
        <taxon>Phytophthora</taxon>
    </lineage>
</organism>
<feature type="compositionally biased region" description="Polar residues" evidence="1">
    <location>
        <begin position="446"/>
        <end position="460"/>
    </location>
</feature>
<feature type="compositionally biased region" description="Basic and acidic residues" evidence="1">
    <location>
        <begin position="366"/>
        <end position="382"/>
    </location>
</feature>
<protein>
    <submittedName>
        <fullName evidence="2">Uncharacterized protein</fullName>
    </submittedName>
</protein>
<feature type="region of interest" description="Disordered" evidence="1">
    <location>
        <begin position="446"/>
        <end position="475"/>
    </location>
</feature>
<feature type="compositionally biased region" description="Basic and acidic residues" evidence="1">
    <location>
        <begin position="331"/>
        <end position="344"/>
    </location>
</feature>
<dbReference type="OrthoDB" id="129607at2759"/>
<sequence length="509" mass="57391">MVQTRAQTAAAAVATAYMSEQFLAQTQALAAEHVALQQQSQVLDHAHNVALMAMQASTQSSVRQLTDRQRAIVEELGEALTATQSRLQDQLQHLQMLQDEHGGQIERFVSDSLAHALEEAQRKAQIAASAHLEGVRQKLLEMEAKIDGGLENISQHVQQLVEDSLAASQLQRACGAVRQDLLTRVSCAEEPLPESIRSLVLDITTNAERLVEGRVLKPLTNAQPELNLHVQRQANPTTPLREQIRKLYVQVKRQAQKSDSATLETTVADQVRHEVEERFRGVQINAQRESDANIKFRQEVQTQIRDYHSSINRSVQAAVGKKMQGYQRRSTRWDAGNRRTDKGRIKTKQIYGSDELNDGEDEDEPAADKDPARENRMQETRGRSYLSTTSIILLNSPVTNTTSVFCALNDEKALPLLVERSSLNLTEKETKDAEVEIPLLRQHLCQASPTSVSQQRTQPQHLRRRSQHPSQTRTQRVDLRVVMSEIQLQVQERAEQAAQRYLLKQYRAG</sequence>
<dbReference type="AlphaFoldDB" id="W2R477"/>
<dbReference type="Proteomes" id="UP000018817">
    <property type="component" value="Unassembled WGS sequence"/>
</dbReference>
<reference evidence="2 3" key="2">
    <citation type="submission" date="2013-11" db="EMBL/GenBank/DDBJ databases">
        <title>The Genome Sequence of Phytophthora parasitica INRA-310.</title>
        <authorList>
            <consortium name="The Broad Institute Genomics Platform"/>
            <person name="Russ C."/>
            <person name="Tyler B."/>
            <person name="Panabieres F."/>
            <person name="Shan W."/>
            <person name="Tripathy S."/>
            <person name="Grunwald N."/>
            <person name="Machado M."/>
            <person name="Johnson C.S."/>
            <person name="Arredondo F."/>
            <person name="Hong C."/>
            <person name="Coffey M."/>
            <person name="Young S.K."/>
            <person name="Zeng Q."/>
            <person name="Gargeya S."/>
            <person name="Fitzgerald M."/>
            <person name="Abouelleil A."/>
            <person name="Alvarado L."/>
            <person name="Chapman S.B."/>
            <person name="Gainer-Dewar J."/>
            <person name="Goldberg J."/>
            <person name="Griggs A."/>
            <person name="Gujja S."/>
            <person name="Hansen M."/>
            <person name="Howarth C."/>
            <person name="Imamovic A."/>
            <person name="Ireland A."/>
            <person name="Larimer J."/>
            <person name="McCowan C."/>
            <person name="Murphy C."/>
            <person name="Pearson M."/>
            <person name="Poon T.W."/>
            <person name="Priest M."/>
            <person name="Roberts A."/>
            <person name="Saif S."/>
            <person name="Shea T."/>
            <person name="Sykes S."/>
            <person name="Wortman J."/>
            <person name="Nusbaum C."/>
            <person name="Birren B."/>
        </authorList>
    </citation>
    <scope>NUCLEOTIDE SEQUENCE [LARGE SCALE GENOMIC DNA]</scope>
    <source>
        <strain evidence="2 3">INRA-310</strain>
    </source>
</reference>
<evidence type="ECO:0000256" key="1">
    <source>
        <dbReference type="SAM" id="MobiDB-lite"/>
    </source>
</evidence>
<feature type="compositionally biased region" description="Acidic residues" evidence="1">
    <location>
        <begin position="355"/>
        <end position="365"/>
    </location>
</feature>
<dbReference type="OMA" id="RRSTRWD"/>
<evidence type="ECO:0000313" key="2">
    <source>
        <dbReference type="EMBL" id="ETN20222.1"/>
    </source>
</evidence>
<dbReference type="EMBL" id="KI669564">
    <property type="protein sequence ID" value="ETN20222.1"/>
    <property type="molecule type" value="Genomic_DNA"/>
</dbReference>
<dbReference type="GeneID" id="20173451"/>
<dbReference type="RefSeq" id="XP_008894194.1">
    <property type="nucleotide sequence ID" value="XM_008895946.1"/>
</dbReference>
<evidence type="ECO:0000313" key="3">
    <source>
        <dbReference type="Proteomes" id="UP000018817"/>
    </source>
</evidence>
<accession>W2R477</accession>
<name>W2R477_PHYN3</name>
<gene>
    <name evidence="2" type="ORF">PPTG_03269</name>
</gene>
<proteinExistence type="predicted"/>
<dbReference type="VEuPathDB" id="FungiDB:PPTG_03269"/>
<feature type="region of interest" description="Disordered" evidence="1">
    <location>
        <begin position="323"/>
        <end position="382"/>
    </location>
</feature>